<dbReference type="Proteomes" id="UP000199031">
    <property type="component" value="Unassembled WGS sequence"/>
</dbReference>
<dbReference type="Pfam" id="PF01165">
    <property type="entry name" value="Ribosomal_S21"/>
    <property type="match status" value="1"/>
</dbReference>
<dbReference type="STRING" id="1465490.SAMN05444277_101457"/>
<dbReference type="GO" id="GO:0006412">
    <property type="term" value="P:translation"/>
    <property type="evidence" value="ECO:0007669"/>
    <property type="project" value="UniProtKB-UniRule"/>
</dbReference>
<keyword evidence="2 5" id="KW-0689">Ribosomal protein</keyword>
<keyword evidence="7" id="KW-1185">Reference proteome</keyword>
<evidence type="ECO:0000256" key="3">
    <source>
        <dbReference type="ARBA" id="ARBA00023274"/>
    </source>
</evidence>
<evidence type="ECO:0000256" key="5">
    <source>
        <dbReference type="HAMAP-Rule" id="MF_00358"/>
    </source>
</evidence>
<dbReference type="HAMAP" id="MF_00358">
    <property type="entry name" value="Ribosomal_bS21"/>
    <property type="match status" value="1"/>
</dbReference>
<dbReference type="InterPro" id="IPR001911">
    <property type="entry name" value="Ribosomal_bS21"/>
</dbReference>
<name>A0A1I5RXY2_9BACT</name>
<proteinExistence type="inferred from homology"/>
<gene>
    <name evidence="5" type="primary">rpsU</name>
    <name evidence="6" type="ORF">SAMN05444277_101457</name>
</gene>
<comment type="similarity">
    <text evidence="1 5">Belongs to the bacterial ribosomal protein bS21 family.</text>
</comment>
<evidence type="ECO:0000256" key="4">
    <source>
        <dbReference type="ARBA" id="ARBA00035135"/>
    </source>
</evidence>
<evidence type="ECO:0000256" key="1">
    <source>
        <dbReference type="ARBA" id="ARBA00006640"/>
    </source>
</evidence>
<dbReference type="OrthoDB" id="598353at2"/>
<keyword evidence="3 5" id="KW-0687">Ribonucleoprotein</keyword>
<sequence length="65" mass="7743">MLIVDSKDCENIDKALKKYKKKYEKSKTLLQLRERQTFTKPSVKRRNQILKAIYKQKISSGKIEL</sequence>
<evidence type="ECO:0000313" key="6">
    <source>
        <dbReference type="EMBL" id="SFP62866.1"/>
    </source>
</evidence>
<accession>A0A1I5RXY2</accession>
<dbReference type="GO" id="GO:0003735">
    <property type="term" value="F:structural constituent of ribosome"/>
    <property type="evidence" value="ECO:0007669"/>
    <property type="project" value="InterPro"/>
</dbReference>
<evidence type="ECO:0000256" key="2">
    <source>
        <dbReference type="ARBA" id="ARBA00022980"/>
    </source>
</evidence>
<protein>
    <recommendedName>
        <fullName evidence="4 5">Small ribosomal subunit protein bS21</fullName>
    </recommendedName>
</protein>
<dbReference type="EMBL" id="FOXQ01000001">
    <property type="protein sequence ID" value="SFP62866.1"/>
    <property type="molecule type" value="Genomic_DNA"/>
</dbReference>
<reference evidence="6 7" key="1">
    <citation type="submission" date="2016-10" db="EMBL/GenBank/DDBJ databases">
        <authorList>
            <person name="de Groot N.N."/>
        </authorList>
    </citation>
    <scope>NUCLEOTIDE SEQUENCE [LARGE SCALE GENOMIC DNA]</scope>
    <source>
        <strain evidence="6 7">DSM 28286</strain>
    </source>
</reference>
<organism evidence="6 7">
    <name type="scientific">Parafilimonas terrae</name>
    <dbReference type="NCBI Taxonomy" id="1465490"/>
    <lineage>
        <taxon>Bacteria</taxon>
        <taxon>Pseudomonadati</taxon>
        <taxon>Bacteroidota</taxon>
        <taxon>Chitinophagia</taxon>
        <taxon>Chitinophagales</taxon>
        <taxon>Chitinophagaceae</taxon>
        <taxon>Parafilimonas</taxon>
    </lineage>
</organism>
<dbReference type="GO" id="GO:0005840">
    <property type="term" value="C:ribosome"/>
    <property type="evidence" value="ECO:0007669"/>
    <property type="project" value="UniProtKB-KW"/>
</dbReference>
<dbReference type="RefSeq" id="WP_090654078.1">
    <property type="nucleotide sequence ID" value="NZ_FOXQ01000001.1"/>
</dbReference>
<dbReference type="InterPro" id="IPR038380">
    <property type="entry name" value="Ribosomal_bS21_sf"/>
</dbReference>
<dbReference type="NCBIfam" id="TIGR00030">
    <property type="entry name" value="S21p"/>
    <property type="match status" value="1"/>
</dbReference>
<dbReference type="GO" id="GO:1990904">
    <property type="term" value="C:ribonucleoprotein complex"/>
    <property type="evidence" value="ECO:0007669"/>
    <property type="project" value="UniProtKB-KW"/>
</dbReference>
<dbReference type="AlphaFoldDB" id="A0A1I5RXY2"/>
<dbReference type="Gene3D" id="1.20.5.1150">
    <property type="entry name" value="Ribosomal protein S8"/>
    <property type="match status" value="1"/>
</dbReference>
<evidence type="ECO:0000313" key="7">
    <source>
        <dbReference type="Proteomes" id="UP000199031"/>
    </source>
</evidence>